<feature type="signal peptide" evidence="1">
    <location>
        <begin position="1"/>
        <end position="19"/>
    </location>
</feature>
<evidence type="ECO:0000313" key="3">
    <source>
        <dbReference type="Proteomes" id="UP001595615"/>
    </source>
</evidence>
<sequence>MNKILLTAAVALSATTAFAQESATQKAGEIATQPVRDVGIDKKAIPPALVAAGANAYGVAGLTSCAKIGAAIGELTAVLGPDFGTGEQSAENRAEKIAEAGGKTVVNTVIPFRGLVREISGAAPAERRMNAALDAGYARRGFLRGLYLQRNCKPAL</sequence>
<dbReference type="RefSeq" id="WP_380860208.1">
    <property type="nucleotide sequence ID" value="NZ_JBHRXV010000007.1"/>
</dbReference>
<evidence type="ECO:0000313" key="2">
    <source>
        <dbReference type="EMBL" id="MFC3712736.1"/>
    </source>
</evidence>
<accession>A0ABV7XA78</accession>
<comment type="caution">
    <text evidence="2">The sequence shown here is derived from an EMBL/GenBank/DDBJ whole genome shotgun (WGS) entry which is preliminary data.</text>
</comment>
<protein>
    <submittedName>
        <fullName evidence="2">Uncharacterized protein</fullName>
    </submittedName>
</protein>
<proteinExistence type="predicted"/>
<evidence type="ECO:0000256" key="1">
    <source>
        <dbReference type="SAM" id="SignalP"/>
    </source>
</evidence>
<organism evidence="2 3">
    <name type="scientific">Sphingoaurantiacus capsulatus</name>
    <dbReference type="NCBI Taxonomy" id="1771310"/>
    <lineage>
        <taxon>Bacteria</taxon>
        <taxon>Pseudomonadati</taxon>
        <taxon>Pseudomonadota</taxon>
        <taxon>Alphaproteobacteria</taxon>
        <taxon>Sphingomonadales</taxon>
        <taxon>Sphingosinicellaceae</taxon>
        <taxon>Sphingoaurantiacus</taxon>
    </lineage>
</organism>
<gene>
    <name evidence="2" type="ORF">ACFOMD_09155</name>
</gene>
<reference evidence="3" key="1">
    <citation type="journal article" date="2019" name="Int. J. Syst. Evol. Microbiol.">
        <title>The Global Catalogue of Microorganisms (GCM) 10K type strain sequencing project: providing services to taxonomists for standard genome sequencing and annotation.</title>
        <authorList>
            <consortium name="The Broad Institute Genomics Platform"/>
            <consortium name="The Broad Institute Genome Sequencing Center for Infectious Disease"/>
            <person name="Wu L."/>
            <person name="Ma J."/>
        </authorList>
    </citation>
    <scope>NUCLEOTIDE SEQUENCE [LARGE SCALE GENOMIC DNA]</scope>
    <source>
        <strain evidence="3">KCTC 42644</strain>
    </source>
</reference>
<feature type="chain" id="PRO_5046359244" evidence="1">
    <location>
        <begin position="20"/>
        <end position="156"/>
    </location>
</feature>
<dbReference type="EMBL" id="JBHRXV010000007">
    <property type="protein sequence ID" value="MFC3712736.1"/>
    <property type="molecule type" value="Genomic_DNA"/>
</dbReference>
<keyword evidence="1" id="KW-0732">Signal</keyword>
<dbReference type="Proteomes" id="UP001595615">
    <property type="component" value="Unassembled WGS sequence"/>
</dbReference>
<name>A0ABV7XA78_9SPHN</name>
<keyword evidence="3" id="KW-1185">Reference proteome</keyword>